<organism evidence="3 4">
    <name type="scientific">Pengzhenrongella sicca</name>
    <dbReference type="NCBI Taxonomy" id="2819238"/>
    <lineage>
        <taxon>Bacteria</taxon>
        <taxon>Bacillati</taxon>
        <taxon>Actinomycetota</taxon>
        <taxon>Actinomycetes</taxon>
        <taxon>Micrococcales</taxon>
        <taxon>Pengzhenrongella</taxon>
    </lineage>
</organism>
<evidence type="ECO:0000313" key="4">
    <source>
        <dbReference type="Proteomes" id="UP000663937"/>
    </source>
</evidence>
<accession>A0A8A4ZK53</accession>
<dbReference type="Pfam" id="PF18153">
    <property type="entry name" value="Cap15_CD_rec"/>
    <property type="match status" value="1"/>
</dbReference>
<keyword evidence="1" id="KW-1133">Transmembrane helix</keyword>
<dbReference type="EMBL" id="CP071868">
    <property type="protein sequence ID" value="QTE30917.1"/>
    <property type="molecule type" value="Genomic_DNA"/>
</dbReference>
<reference evidence="3" key="1">
    <citation type="submission" date="2021-03" db="EMBL/GenBank/DDBJ databases">
        <title>Pengzhenrongella sicca gen. nov., sp. nov., a new member of suborder Micrococcineae isolated from High-Arctic tundra soil.</title>
        <authorList>
            <person name="Peng F."/>
        </authorList>
    </citation>
    <scope>NUCLEOTIDE SEQUENCE</scope>
    <source>
        <strain evidence="3">LRZ-2</strain>
    </source>
</reference>
<evidence type="ECO:0000256" key="1">
    <source>
        <dbReference type="SAM" id="Phobius"/>
    </source>
</evidence>
<sequence length="210" mass="23503">MAKDQARLVRIVAVGVSTAWGMVLHLSGVTVGSSMQRLLAYVPSVLVLLTVAFDLWVWKWPGIHMLVGRPRVDGTWRTTIRPHKNSRIPKNGNRGPITSAVVIEQTFWTVTARLLTAESSSMSEVASMRAHGDSREQCLLTYTYRNEPKQQHRPRSSPHRGACEFTVVGRLPKTLSGTYWTDRFTVGDMDLVLVDRRKDRNSLAGLPPTP</sequence>
<evidence type="ECO:0000313" key="3">
    <source>
        <dbReference type="EMBL" id="QTE30917.1"/>
    </source>
</evidence>
<dbReference type="RefSeq" id="WP_227425294.1">
    <property type="nucleotide sequence ID" value="NZ_CP071868.1"/>
</dbReference>
<feature type="transmembrane region" description="Helical" evidence="1">
    <location>
        <begin position="38"/>
        <end position="58"/>
    </location>
</feature>
<gene>
    <name evidence="3" type="ORF">J4E96_08330</name>
</gene>
<keyword evidence="1" id="KW-0812">Transmembrane</keyword>
<dbReference type="AlphaFoldDB" id="A0A8A4ZK53"/>
<dbReference type="InterPro" id="IPR041208">
    <property type="entry name" value="Cap15"/>
</dbReference>
<feature type="transmembrane region" description="Helical" evidence="1">
    <location>
        <begin position="7"/>
        <end position="26"/>
    </location>
</feature>
<dbReference type="Proteomes" id="UP000663937">
    <property type="component" value="Chromosome"/>
</dbReference>
<keyword evidence="1" id="KW-0472">Membrane</keyword>
<proteinExistence type="predicted"/>
<keyword evidence="4" id="KW-1185">Reference proteome</keyword>
<protein>
    <recommendedName>
        <fullName evidence="2">CD-NTase-associated protein 15 domain-containing protein</fullName>
    </recommendedName>
</protein>
<feature type="domain" description="CD-NTase-associated protein 15" evidence="2">
    <location>
        <begin position="70"/>
        <end position="191"/>
    </location>
</feature>
<name>A0A8A4ZK53_9MICO</name>
<dbReference type="KEGG" id="psic:J4E96_08330"/>
<evidence type="ECO:0000259" key="2">
    <source>
        <dbReference type="Pfam" id="PF18153"/>
    </source>
</evidence>